<evidence type="ECO:0000256" key="1">
    <source>
        <dbReference type="ARBA" id="ARBA00004937"/>
    </source>
</evidence>
<keyword evidence="4 6" id="KW-0560">Oxidoreductase</keyword>
<dbReference type="InterPro" id="IPR036291">
    <property type="entry name" value="NAD(P)-bd_dom_sf"/>
</dbReference>
<comment type="pathway">
    <text evidence="1 6">Carbohydrate degradation; pentose phosphate pathway; D-ribulose 5-phosphate from D-glucose 6-phosphate (oxidative stage): step 1/3.</text>
</comment>
<name>A0A1M7TXQ9_9ACTN</name>
<organism evidence="9 10">
    <name type="scientific">Cryptosporangium aurantiacum</name>
    <dbReference type="NCBI Taxonomy" id="134849"/>
    <lineage>
        <taxon>Bacteria</taxon>
        <taxon>Bacillati</taxon>
        <taxon>Actinomycetota</taxon>
        <taxon>Actinomycetes</taxon>
        <taxon>Cryptosporangiales</taxon>
        <taxon>Cryptosporangiaceae</taxon>
        <taxon>Cryptosporangium</taxon>
    </lineage>
</organism>
<dbReference type="HAMAP" id="MF_00966">
    <property type="entry name" value="G6PD"/>
    <property type="match status" value="1"/>
</dbReference>
<evidence type="ECO:0000256" key="4">
    <source>
        <dbReference type="ARBA" id="ARBA00023002"/>
    </source>
</evidence>
<feature type="binding site" evidence="6">
    <location>
        <position position="134"/>
    </location>
    <ligand>
        <name>NADP(+)</name>
        <dbReference type="ChEBI" id="CHEBI:58349"/>
    </ligand>
</feature>
<feature type="binding site" evidence="6">
    <location>
        <begin position="83"/>
        <end position="84"/>
    </location>
    <ligand>
        <name>NADP(+)</name>
        <dbReference type="ChEBI" id="CHEBI:58349"/>
    </ligand>
</feature>
<dbReference type="OrthoDB" id="9802739at2"/>
<dbReference type="NCBIfam" id="NF009492">
    <property type="entry name" value="PRK12853.1-3"/>
    <property type="match status" value="1"/>
</dbReference>
<dbReference type="InterPro" id="IPR001282">
    <property type="entry name" value="G6P_DH"/>
</dbReference>
<comment type="caution">
    <text evidence="6">Lacks conserved residue(s) required for the propagation of feature annotation.</text>
</comment>
<feature type="domain" description="Glucose-6-phosphate dehydrogenase NAD-binding" evidence="7">
    <location>
        <begin position="12"/>
        <end position="173"/>
    </location>
</feature>
<evidence type="ECO:0000259" key="7">
    <source>
        <dbReference type="Pfam" id="PF00479"/>
    </source>
</evidence>
<feature type="binding site" evidence="6">
    <location>
        <position position="221"/>
    </location>
    <ligand>
        <name>substrate</name>
    </ligand>
</feature>
<keyword evidence="5 6" id="KW-0119">Carbohydrate metabolism</keyword>
<proteinExistence type="inferred from homology"/>
<evidence type="ECO:0000256" key="3">
    <source>
        <dbReference type="ARBA" id="ARBA00022857"/>
    </source>
</evidence>
<evidence type="ECO:0000313" key="10">
    <source>
        <dbReference type="Proteomes" id="UP000184440"/>
    </source>
</evidence>
<dbReference type="PANTHER" id="PTHR23429">
    <property type="entry name" value="GLUCOSE-6-PHOSPHATE 1-DEHYDROGENASE G6PD"/>
    <property type="match status" value="1"/>
</dbReference>
<dbReference type="AlphaFoldDB" id="A0A1M7TXQ9"/>
<dbReference type="SUPFAM" id="SSF51735">
    <property type="entry name" value="NAD(P)-binding Rossmann-fold domains"/>
    <property type="match status" value="1"/>
</dbReference>
<feature type="binding site" evidence="6">
    <location>
        <position position="164"/>
    </location>
    <ligand>
        <name>substrate</name>
    </ligand>
</feature>
<dbReference type="GO" id="GO:0006006">
    <property type="term" value="P:glucose metabolic process"/>
    <property type="evidence" value="ECO:0007669"/>
    <property type="project" value="UniProtKB-KW"/>
</dbReference>
<feature type="binding site" evidence="6">
    <location>
        <position position="325"/>
    </location>
    <ligand>
        <name>substrate</name>
    </ligand>
</feature>
<dbReference type="GO" id="GO:0009051">
    <property type="term" value="P:pentose-phosphate shunt, oxidative branch"/>
    <property type="evidence" value="ECO:0007669"/>
    <property type="project" value="TreeGrafter"/>
</dbReference>
<dbReference type="PIRSF" id="PIRSF000110">
    <property type="entry name" value="G6PD"/>
    <property type="match status" value="1"/>
</dbReference>
<dbReference type="Gene3D" id="3.40.50.720">
    <property type="entry name" value="NAD(P)-binding Rossmann-like Domain"/>
    <property type="match status" value="1"/>
</dbReference>
<dbReference type="GO" id="GO:0004345">
    <property type="term" value="F:glucose-6-phosphate dehydrogenase activity"/>
    <property type="evidence" value="ECO:0007669"/>
    <property type="project" value="UniProtKB-UniRule"/>
</dbReference>
<keyword evidence="2 6" id="KW-0313">Glucose metabolism</keyword>
<evidence type="ECO:0000256" key="5">
    <source>
        <dbReference type="ARBA" id="ARBA00023277"/>
    </source>
</evidence>
<comment type="catalytic activity">
    <reaction evidence="6">
        <text>D-glucose 6-phosphate + NADP(+) = 6-phospho-D-glucono-1,5-lactone + NADPH + H(+)</text>
        <dbReference type="Rhea" id="RHEA:15841"/>
        <dbReference type="ChEBI" id="CHEBI:15378"/>
        <dbReference type="ChEBI" id="CHEBI:57783"/>
        <dbReference type="ChEBI" id="CHEBI:57955"/>
        <dbReference type="ChEBI" id="CHEBI:58349"/>
        <dbReference type="ChEBI" id="CHEBI:61548"/>
        <dbReference type="EC" id="1.1.1.49"/>
    </reaction>
</comment>
<keyword evidence="3 6" id="KW-0521">NADP</keyword>
<evidence type="ECO:0000313" key="9">
    <source>
        <dbReference type="EMBL" id="SHN75465.1"/>
    </source>
</evidence>
<feature type="active site" description="Proton acceptor" evidence="6">
    <location>
        <position position="226"/>
    </location>
</feature>
<dbReference type="GO" id="GO:0005829">
    <property type="term" value="C:cytosol"/>
    <property type="evidence" value="ECO:0007669"/>
    <property type="project" value="TreeGrafter"/>
</dbReference>
<keyword evidence="10" id="KW-1185">Reference proteome</keyword>
<feature type="binding site" evidence="6">
    <location>
        <position position="202"/>
    </location>
    <ligand>
        <name>substrate</name>
    </ligand>
</feature>
<dbReference type="STRING" id="134849.SAMN05443668_107303"/>
<dbReference type="Pfam" id="PF00479">
    <property type="entry name" value="G6PD_N"/>
    <property type="match status" value="1"/>
</dbReference>
<evidence type="ECO:0000259" key="8">
    <source>
        <dbReference type="Pfam" id="PF02781"/>
    </source>
</evidence>
<dbReference type="PANTHER" id="PTHR23429:SF0">
    <property type="entry name" value="GLUCOSE-6-PHOSPHATE 1-DEHYDROGENASE"/>
    <property type="match status" value="1"/>
</dbReference>
<gene>
    <name evidence="6" type="primary">zwf</name>
    <name evidence="9" type="ORF">SAMN05443668_107303</name>
</gene>
<feature type="domain" description="Glucose-6-phosphate dehydrogenase C-terminal" evidence="8">
    <location>
        <begin position="177"/>
        <end position="452"/>
    </location>
</feature>
<evidence type="ECO:0000256" key="2">
    <source>
        <dbReference type="ARBA" id="ARBA00022526"/>
    </source>
</evidence>
<dbReference type="EC" id="1.1.1.49" evidence="6"/>
<comment type="similarity">
    <text evidence="6">Belongs to the glucose-6-phosphate dehydrogenase family.</text>
</comment>
<dbReference type="Pfam" id="PF02781">
    <property type="entry name" value="G6PD_C"/>
    <property type="match status" value="1"/>
</dbReference>
<protein>
    <recommendedName>
        <fullName evidence="6">Glucose-6-phosphate 1-dehydrogenase</fullName>
        <shortName evidence="6">G6PD</shortName>
        <ecNumber evidence="6">1.1.1.49</ecNumber>
    </recommendedName>
</protein>
<reference evidence="9 10" key="1">
    <citation type="submission" date="2016-11" db="EMBL/GenBank/DDBJ databases">
        <authorList>
            <person name="Jaros S."/>
            <person name="Januszkiewicz K."/>
            <person name="Wedrychowicz H."/>
        </authorList>
    </citation>
    <scope>NUCLEOTIDE SEQUENCE [LARGE SCALE GENOMIC DNA]</scope>
    <source>
        <strain evidence="9 10">DSM 46144</strain>
    </source>
</reference>
<evidence type="ECO:0000256" key="6">
    <source>
        <dbReference type="HAMAP-Rule" id="MF_00966"/>
    </source>
</evidence>
<dbReference type="UniPathway" id="UPA00115">
    <property type="reaction ID" value="UER00408"/>
</dbReference>
<dbReference type="EMBL" id="FRCS01000007">
    <property type="protein sequence ID" value="SHN75465.1"/>
    <property type="molecule type" value="Genomic_DNA"/>
</dbReference>
<dbReference type="GO" id="GO:0050661">
    <property type="term" value="F:NADP binding"/>
    <property type="evidence" value="ECO:0007669"/>
    <property type="project" value="UniProtKB-UniRule"/>
</dbReference>
<dbReference type="InterPro" id="IPR022675">
    <property type="entry name" value="G6P_DH_C"/>
</dbReference>
<comment type="function">
    <text evidence="6">Catalyzes the oxidation of glucose 6-phosphate to 6-phosphogluconolactone.</text>
</comment>
<dbReference type="Gene3D" id="3.30.360.10">
    <property type="entry name" value="Dihydrodipicolinate Reductase, domain 2"/>
    <property type="match status" value="1"/>
</dbReference>
<dbReference type="Proteomes" id="UP000184440">
    <property type="component" value="Unassembled WGS sequence"/>
</dbReference>
<dbReference type="PRINTS" id="PR00079">
    <property type="entry name" value="G6PDHDRGNASE"/>
</dbReference>
<dbReference type="RefSeq" id="WP_073260092.1">
    <property type="nucleotide sequence ID" value="NZ_FRCS01000007.1"/>
</dbReference>
<feature type="binding site" evidence="6">
    <location>
        <position position="168"/>
    </location>
    <ligand>
        <name>substrate</name>
    </ligand>
</feature>
<dbReference type="SUPFAM" id="SSF55347">
    <property type="entry name" value="Glyceraldehyde-3-phosphate dehydrogenase-like, C-terminal domain"/>
    <property type="match status" value="1"/>
</dbReference>
<accession>A0A1M7TXQ9</accession>
<sequence>MTGTNPGQTLLILGASGDLTARLLLPGLGRLLDSGGADGLALLGAGTDDWDDERWRARVRESFGTPGERAAQVADAARYLRADVTHGADLKRLLDACQGEVIVFFALPPSVTAKACAALREIGVPARTRLACEKPFGVDAASATALNDLLTQIVPEAQIHRVDHFLGKSTVLNILGLRFANRIFEPLLNNVHVASVDIVFDEDLGLESRAGYYDSAGALMDMVQSHLLQILALLTMDAPPSLHAHEFRDRKAQVLRATSVWNDDPVGFSRRARYTAGRIGDRQLPAYADEPGVDAARHTETLAEMVVAVDTWRWAGVPFRLRSGKAVGNLRKEAVITFREPPRTPLGLTGPERPDRLRIGFTPDRLDLDVNINGPGDPFVLDPVTLGSEFGPGDLPPYGEVLRGVIDDDPTLSVRGDTAETCWRIVEPVLAAWRADDVPLQDYPAGSSGPKDTLLP</sequence>
<dbReference type="InterPro" id="IPR022674">
    <property type="entry name" value="G6P_DH_NAD-bd"/>
</dbReference>